<dbReference type="STRING" id="1169540.A0A0G4G2Y4"/>
<dbReference type="PhylomeDB" id="A0A0G4G2Y4"/>
<reference evidence="8 9" key="1">
    <citation type="submission" date="2014-11" db="EMBL/GenBank/DDBJ databases">
        <authorList>
            <person name="Zhu J."/>
            <person name="Qi W."/>
            <person name="Song R."/>
        </authorList>
    </citation>
    <scope>NUCLEOTIDE SEQUENCE [LARGE SCALE GENOMIC DNA]</scope>
</reference>
<organism evidence="8 9">
    <name type="scientific">Vitrella brassicaformis (strain CCMP3155)</name>
    <dbReference type="NCBI Taxonomy" id="1169540"/>
    <lineage>
        <taxon>Eukaryota</taxon>
        <taxon>Sar</taxon>
        <taxon>Alveolata</taxon>
        <taxon>Colpodellida</taxon>
        <taxon>Vitrellaceae</taxon>
        <taxon>Vitrella</taxon>
    </lineage>
</organism>
<dbReference type="PROSITE" id="PS00108">
    <property type="entry name" value="PROTEIN_KINASE_ST"/>
    <property type="match status" value="1"/>
</dbReference>
<sequence length="538" mass="58114">MAAAAAQPAMNVADSRLLERFDVGHVIFQGGFAQVATATDRASGTRCACKKISKALHESFVGQRATQRTLEVYEMLKLANHPNTVEIYYASADAQSTYVVMPWIHGENLLQYSYTRHPLPREQIATIMEGVFEALKHLHDNNLVHRDIKEDNLIVTRDASGNVCVVLVDFDLCVSVRDAEHLREPPGHFPHMAPETIVASHFSSASDMWDAGVIMYRVLMNRFPFEVAGLSRGDALQKIEKGYTIDALMQQDHEACDLIHRLLAEHPYHRITADDALHRPFVSQGVLPAPNPAPMPPNPPTRPPENRPIDASALARRGLQLQPGVRVHLPHGNGSSAAPHPPPAPSAHISHAAAPAQNRGVGRDPSPPEPARIPPEQEHQHEQQPGPIIGGLLEEGTGGERVGGEGGSGRGEGGVVGSQQQMGVGGAAQGEGGSVCGVEREGEEEKEEVIIRRDWEGTDEDDLSVTAGMRVKIIYRDGRGMIYGNIVQQDGTADPRPESSGWFPDRLTHAPPPAPAAVAERAAQPAVNRADDGGWGST</sequence>
<keyword evidence="5" id="KW-0067">ATP-binding</keyword>
<evidence type="ECO:0000313" key="8">
    <source>
        <dbReference type="EMBL" id="CEM22573.1"/>
    </source>
</evidence>
<evidence type="ECO:0000256" key="5">
    <source>
        <dbReference type="ARBA" id="ARBA00022840"/>
    </source>
</evidence>
<dbReference type="InterPro" id="IPR036028">
    <property type="entry name" value="SH3-like_dom_sf"/>
</dbReference>
<dbReference type="PANTHER" id="PTHR24345:SF0">
    <property type="entry name" value="CELL CYCLE SERINE_THREONINE-PROTEIN KINASE CDC5_MSD2"/>
    <property type="match status" value="1"/>
</dbReference>
<dbReference type="VEuPathDB" id="CryptoDB:Vbra_16836"/>
<evidence type="ECO:0000313" key="9">
    <source>
        <dbReference type="Proteomes" id="UP000041254"/>
    </source>
</evidence>
<evidence type="ECO:0000256" key="3">
    <source>
        <dbReference type="ARBA" id="ARBA00022741"/>
    </source>
</evidence>
<dbReference type="SMART" id="SM00220">
    <property type="entry name" value="S_TKc"/>
    <property type="match status" value="1"/>
</dbReference>
<dbReference type="InterPro" id="IPR008271">
    <property type="entry name" value="Ser/Thr_kinase_AS"/>
</dbReference>
<evidence type="ECO:0000256" key="6">
    <source>
        <dbReference type="SAM" id="MobiDB-lite"/>
    </source>
</evidence>
<dbReference type="GO" id="GO:0005634">
    <property type="term" value="C:nucleus"/>
    <property type="evidence" value="ECO:0007669"/>
    <property type="project" value="TreeGrafter"/>
</dbReference>
<keyword evidence="4" id="KW-0418">Kinase</keyword>
<dbReference type="InterPro" id="IPR011009">
    <property type="entry name" value="Kinase-like_dom_sf"/>
</dbReference>
<dbReference type="InterPro" id="IPR000719">
    <property type="entry name" value="Prot_kinase_dom"/>
</dbReference>
<feature type="compositionally biased region" description="Gly residues" evidence="6">
    <location>
        <begin position="399"/>
        <end position="416"/>
    </location>
</feature>
<gene>
    <name evidence="8" type="ORF">Vbra_16836</name>
</gene>
<evidence type="ECO:0000256" key="1">
    <source>
        <dbReference type="ARBA" id="ARBA00022527"/>
    </source>
</evidence>
<evidence type="ECO:0000256" key="2">
    <source>
        <dbReference type="ARBA" id="ARBA00022679"/>
    </source>
</evidence>
<feature type="compositionally biased region" description="Low complexity" evidence="6">
    <location>
        <begin position="516"/>
        <end position="526"/>
    </location>
</feature>
<feature type="compositionally biased region" description="Low complexity" evidence="6">
    <location>
        <begin position="346"/>
        <end position="356"/>
    </location>
</feature>
<dbReference type="SUPFAM" id="SSF56112">
    <property type="entry name" value="Protein kinase-like (PK-like)"/>
    <property type="match status" value="1"/>
</dbReference>
<dbReference type="Pfam" id="PF00069">
    <property type="entry name" value="Pkinase"/>
    <property type="match status" value="1"/>
</dbReference>
<keyword evidence="2" id="KW-0808">Transferase</keyword>
<dbReference type="OMA" id="IFREVIC"/>
<feature type="domain" description="Protein kinase" evidence="7">
    <location>
        <begin position="21"/>
        <end position="282"/>
    </location>
</feature>
<dbReference type="PANTHER" id="PTHR24345">
    <property type="entry name" value="SERINE/THREONINE-PROTEIN KINASE PLK"/>
    <property type="match status" value="1"/>
</dbReference>
<accession>A0A0G4G2Y4</accession>
<dbReference type="EMBL" id="CDMY01000553">
    <property type="protein sequence ID" value="CEM22573.1"/>
    <property type="molecule type" value="Genomic_DNA"/>
</dbReference>
<keyword evidence="3" id="KW-0547">Nucleotide-binding</keyword>
<dbReference type="GO" id="GO:0005524">
    <property type="term" value="F:ATP binding"/>
    <property type="evidence" value="ECO:0007669"/>
    <property type="project" value="UniProtKB-KW"/>
</dbReference>
<dbReference type="GO" id="GO:0004674">
    <property type="term" value="F:protein serine/threonine kinase activity"/>
    <property type="evidence" value="ECO:0007669"/>
    <property type="project" value="UniProtKB-KW"/>
</dbReference>
<feature type="compositionally biased region" description="Pro residues" evidence="6">
    <location>
        <begin position="289"/>
        <end position="303"/>
    </location>
</feature>
<feature type="region of interest" description="Disordered" evidence="6">
    <location>
        <begin position="490"/>
        <end position="538"/>
    </location>
</feature>
<keyword evidence="1" id="KW-0723">Serine/threonine-protein kinase</keyword>
<name>A0A0G4G2Y4_VITBC</name>
<dbReference type="PROSITE" id="PS50011">
    <property type="entry name" value="PROTEIN_KINASE_DOM"/>
    <property type="match status" value="1"/>
</dbReference>
<feature type="compositionally biased region" description="Gly residues" evidence="6">
    <location>
        <begin position="423"/>
        <end position="435"/>
    </location>
</feature>
<feature type="region of interest" description="Disordered" evidence="6">
    <location>
        <begin position="283"/>
        <end position="309"/>
    </location>
</feature>
<proteinExistence type="predicted"/>
<dbReference type="OrthoDB" id="4171594at2759"/>
<dbReference type="Gene3D" id="1.10.510.10">
    <property type="entry name" value="Transferase(Phosphotransferase) domain 1"/>
    <property type="match status" value="1"/>
</dbReference>
<protein>
    <recommendedName>
        <fullName evidence="7">Protein kinase domain-containing protein</fullName>
    </recommendedName>
</protein>
<evidence type="ECO:0000259" key="7">
    <source>
        <dbReference type="PROSITE" id="PS50011"/>
    </source>
</evidence>
<dbReference type="Proteomes" id="UP000041254">
    <property type="component" value="Unassembled WGS sequence"/>
</dbReference>
<keyword evidence="9" id="KW-1185">Reference proteome</keyword>
<dbReference type="SUPFAM" id="SSF50044">
    <property type="entry name" value="SH3-domain"/>
    <property type="match status" value="1"/>
</dbReference>
<dbReference type="InParanoid" id="A0A0G4G2Y4"/>
<feature type="region of interest" description="Disordered" evidence="6">
    <location>
        <begin position="325"/>
        <end position="448"/>
    </location>
</feature>
<dbReference type="AlphaFoldDB" id="A0A0G4G2Y4"/>
<evidence type="ECO:0000256" key="4">
    <source>
        <dbReference type="ARBA" id="ARBA00022777"/>
    </source>
</evidence>